<dbReference type="Pfam" id="PF00566">
    <property type="entry name" value="RabGAP-TBC"/>
    <property type="match status" value="1"/>
</dbReference>
<protein>
    <recommendedName>
        <fullName evidence="1">Rab-GAP TBC domain-containing protein</fullName>
    </recommendedName>
</protein>
<dbReference type="InterPro" id="IPR050302">
    <property type="entry name" value="Rab_GAP_TBC_domain"/>
</dbReference>
<evidence type="ECO:0000313" key="2">
    <source>
        <dbReference type="EMBL" id="KAL1512138.1"/>
    </source>
</evidence>
<proteinExistence type="predicted"/>
<gene>
    <name evidence="2" type="ORF">AB1Y20_005406</name>
</gene>
<feature type="domain" description="Rab-GAP TBC" evidence="1">
    <location>
        <begin position="51"/>
        <end position="224"/>
    </location>
</feature>
<dbReference type="InterPro" id="IPR000195">
    <property type="entry name" value="Rab-GAP-TBC_dom"/>
</dbReference>
<dbReference type="GO" id="GO:0031267">
    <property type="term" value="F:small GTPase binding"/>
    <property type="evidence" value="ECO:0007669"/>
    <property type="project" value="TreeGrafter"/>
</dbReference>
<comment type="caution">
    <text evidence="2">The sequence shown here is derived from an EMBL/GenBank/DDBJ whole genome shotgun (WGS) entry which is preliminary data.</text>
</comment>
<dbReference type="AlphaFoldDB" id="A0AB34J659"/>
<sequence length="334" mass="37575">MSSSFLEAAAARVPTAGRGAGLIDSPTFWTVEAGAPLLRRNAGFLTAEGPPHGWRERLDRWPELLSASTPAPAPSERCDDEAALRIFLRDAERTFQHASHRERMIGALKRLWPEEKDYHQGLGYVCSLLLLFFDEETACAMLLRLARDPAYTPGYWRAAPEPYVRDAMVFARLVERRFPEVAALLQAACVVPEAYASKWYIGLCVHVLPFEALLPFVEGFFRDGYPFLFRFSLALVAAVSPRLLVLKPTDVNLILEIMRLDVCQYPDDYEGGQFFTRLVADAASVDLEKAEIDSLREEEAVKLAEKMRKVKEREAQLAAEASDDEIVFSDEEID</sequence>
<evidence type="ECO:0000313" key="3">
    <source>
        <dbReference type="Proteomes" id="UP001515480"/>
    </source>
</evidence>
<dbReference type="Proteomes" id="UP001515480">
    <property type="component" value="Unassembled WGS sequence"/>
</dbReference>
<dbReference type="GO" id="GO:0005096">
    <property type="term" value="F:GTPase activator activity"/>
    <property type="evidence" value="ECO:0007669"/>
    <property type="project" value="TreeGrafter"/>
</dbReference>
<keyword evidence="3" id="KW-1185">Reference proteome</keyword>
<evidence type="ECO:0000259" key="1">
    <source>
        <dbReference type="PROSITE" id="PS50086"/>
    </source>
</evidence>
<dbReference type="EMBL" id="JBGBPQ010000013">
    <property type="protein sequence ID" value="KAL1512138.1"/>
    <property type="molecule type" value="Genomic_DNA"/>
</dbReference>
<reference evidence="2 3" key="1">
    <citation type="journal article" date="2024" name="Science">
        <title>Giant polyketide synthase enzymes in the biosynthesis of giant marine polyether toxins.</title>
        <authorList>
            <person name="Fallon T.R."/>
            <person name="Shende V.V."/>
            <person name="Wierzbicki I.H."/>
            <person name="Pendleton A.L."/>
            <person name="Watervoot N.F."/>
            <person name="Auber R.P."/>
            <person name="Gonzalez D.J."/>
            <person name="Wisecaver J.H."/>
            <person name="Moore B.S."/>
        </authorList>
    </citation>
    <scope>NUCLEOTIDE SEQUENCE [LARGE SCALE GENOMIC DNA]</scope>
    <source>
        <strain evidence="2 3">12B1</strain>
    </source>
</reference>
<name>A0AB34J659_PRYPA</name>
<accession>A0AB34J659</accession>
<dbReference type="PANTHER" id="PTHR47219:SF9">
    <property type="entry name" value="GTPASE ACTIVATING PROTEIN AND CENTROSOME-ASSOCIATED, ISOFORM B"/>
    <property type="match status" value="1"/>
</dbReference>
<dbReference type="SMART" id="SM00164">
    <property type="entry name" value="TBC"/>
    <property type="match status" value="1"/>
</dbReference>
<dbReference type="PROSITE" id="PS50086">
    <property type="entry name" value="TBC_RABGAP"/>
    <property type="match status" value="1"/>
</dbReference>
<dbReference type="SUPFAM" id="SSF47923">
    <property type="entry name" value="Ypt/Rab-GAP domain of gyp1p"/>
    <property type="match status" value="2"/>
</dbReference>
<dbReference type="Gene3D" id="1.10.472.80">
    <property type="entry name" value="Ypt/Rab-GAP domain of gyp1p, domain 3"/>
    <property type="match status" value="1"/>
</dbReference>
<organism evidence="2 3">
    <name type="scientific">Prymnesium parvum</name>
    <name type="common">Toxic golden alga</name>
    <dbReference type="NCBI Taxonomy" id="97485"/>
    <lineage>
        <taxon>Eukaryota</taxon>
        <taxon>Haptista</taxon>
        <taxon>Haptophyta</taxon>
        <taxon>Prymnesiophyceae</taxon>
        <taxon>Prymnesiales</taxon>
        <taxon>Prymnesiaceae</taxon>
        <taxon>Prymnesium</taxon>
    </lineage>
</organism>
<dbReference type="InterPro" id="IPR035969">
    <property type="entry name" value="Rab-GAP_TBC_sf"/>
</dbReference>
<dbReference type="PANTHER" id="PTHR47219">
    <property type="entry name" value="RAB GTPASE-ACTIVATING PROTEIN 1-LIKE"/>
    <property type="match status" value="1"/>
</dbReference>